<organism evidence="1 2">
    <name type="scientific">Streptomyces ficellus</name>
    <dbReference type="NCBI Taxonomy" id="1977088"/>
    <lineage>
        <taxon>Bacteria</taxon>
        <taxon>Bacillati</taxon>
        <taxon>Actinomycetota</taxon>
        <taxon>Actinomycetes</taxon>
        <taxon>Kitasatosporales</taxon>
        <taxon>Streptomycetaceae</taxon>
        <taxon>Streptomyces</taxon>
    </lineage>
</organism>
<dbReference type="SUPFAM" id="SSF54909">
    <property type="entry name" value="Dimeric alpha+beta barrel"/>
    <property type="match status" value="2"/>
</dbReference>
<name>A0A6I6FIZ3_9ACTN</name>
<keyword evidence="2" id="KW-1185">Reference proteome</keyword>
<accession>A0A6I6FIZ3</accession>
<protein>
    <recommendedName>
        <fullName evidence="3">Antibiotic biosynthesis monooxygenase</fullName>
    </recommendedName>
</protein>
<dbReference type="AlphaFoldDB" id="A0A6I6FIZ3"/>
<proteinExistence type="predicted"/>
<dbReference type="RefSeq" id="WP_156691306.1">
    <property type="nucleotide sequence ID" value="NZ_CP034279.1"/>
</dbReference>
<sequence>MHDRDPNGPITVVNRFEVKGDTATFERELRRHHTFLRQRPGFDFLVTVRLVDRPRTYVHFGHWRRLSGFLDTAHDDAFVAQVQRLGPLVDTEADQARSVDRALRANAAVGDPAVVLLSCRVRDHSAFEKAYLALGETSGRLGGFGGSDLLRSMVRPLSYTGVQWWRDAGHCERALASDAYRAALAELSAHAVITTERGHHLAYERAVD</sequence>
<dbReference type="InterPro" id="IPR011008">
    <property type="entry name" value="Dimeric_a/b-barrel"/>
</dbReference>
<reference evidence="1 2" key="1">
    <citation type="submission" date="2018-12" db="EMBL/GenBank/DDBJ databases">
        <title>Complete genome sequence of Streptomyces ficellus NRRL8067, the producer of ficellomycin, feldamycin and nojirimycin.</title>
        <authorList>
            <person name="Zhang H."/>
            <person name="Yue R."/>
            <person name="Liu Y."/>
            <person name="Li M."/>
            <person name="Mu H."/>
            <person name="Zhang J."/>
        </authorList>
    </citation>
    <scope>NUCLEOTIDE SEQUENCE [LARGE SCALE GENOMIC DNA]</scope>
    <source>
        <strain evidence="1 2">NRRL 8067</strain>
    </source>
</reference>
<evidence type="ECO:0000313" key="1">
    <source>
        <dbReference type="EMBL" id="QGV77488.1"/>
    </source>
</evidence>
<dbReference type="EMBL" id="CP034279">
    <property type="protein sequence ID" value="QGV77488.1"/>
    <property type="molecule type" value="Genomic_DNA"/>
</dbReference>
<dbReference type="Proteomes" id="UP000422572">
    <property type="component" value="Chromosome"/>
</dbReference>
<gene>
    <name evidence="1" type="ORF">EIZ62_03910</name>
</gene>
<dbReference type="Gene3D" id="3.30.70.100">
    <property type="match status" value="2"/>
</dbReference>
<evidence type="ECO:0008006" key="3">
    <source>
        <dbReference type="Google" id="ProtNLM"/>
    </source>
</evidence>
<dbReference type="KEGG" id="sfic:EIZ62_03910"/>
<evidence type="ECO:0000313" key="2">
    <source>
        <dbReference type="Proteomes" id="UP000422572"/>
    </source>
</evidence>
<dbReference type="OrthoDB" id="4233738at2"/>